<keyword evidence="1" id="KW-0812">Transmembrane</keyword>
<evidence type="ECO:0000313" key="3">
    <source>
        <dbReference type="Proteomes" id="UP000604046"/>
    </source>
</evidence>
<accession>A0A812MS55</accession>
<keyword evidence="1" id="KW-1133">Transmembrane helix</keyword>
<dbReference type="EMBL" id="CAJNDS010001567">
    <property type="protein sequence ID" value="CAE7265705.1"/>
    <property type="molecule type" value="Genomic_DNA"/>
</dbReference>
<organism evidence="2 3">
    <name type="scientific">Symbiodinium natans</name>
    <dbReference type="NCBI Taxonomy" id="878477"/>
    <lineage>
        <taxon>Eukaryota</taxon>
        <taxon>Sar</taxon>
        <taxon>Alveolata</taxon>
        <taxon>Dinophyceae</taxon>
        <taxon>Suessiales</taxon>
        <taxon>Symbiodiniaceae</taxon>
        <taxon>Symbiodinium</taxon>
    </lineage>
</organism>
<keyword evidence="1" id="KW-0472">Membrane</keyword>
<proteinExistence type="predicted"/>
<feature type="transmembrane region" description="Helical" evidence="1">
    <location>
        <begin position="73"/>
        <end position="92"/>
    </location>
</feature>
<feature type="transmembrane region" description="Helical" evidence="1">
    <location>
        <begin position="44"/>
        <end position="61"/>
    </location>
</feature>
<feature type="non-terminal residue" evidence="2">
    <location>
        <position position="95"/>
    </location>
</feature>
<dbReference type="AlphaFoldDB" id="A0A812MS55"/>
<evidence type="ECO:0000256" key="1">
    <source>
        <dbReference type="SAM" id="Phobius"/>
    </source>
</evidence>
<keyword evidence="3" id="KW-1185">Reference proteome</keyword>
<evidence type="ECO:0000313" key="2">
    <source>
        <dbReference type="EMBL" id="CAE7265705.1"/>
    </source>
</evidence>
<gene>
    <name evidence="2" type="primary">RPS6</name>
    <name evidence="2" type="ORF">SNAT2548_LOCUS14037</name>
</gene>
<comment type="caution">
    <text evidence="2">The sequence shown here is derived from an EMBL/GenBank/DDBJ whole genome shotgun (WGS) entry which is preliminary data.</text>
</comment>
<protein>
    <submittedName>
        <fullName evidence="2">RPS6 protein</fullName>
    </submittedName>
</protein>
<sequence>VKFIRAATVLTFRFRPGKEWYAVMFSIRDTLIVLSPLFSEASTSIVLVTILLYVILIAIAHDKPWRLPQANSLSIVVQIVLLTILDLGSFFVDST</sequence>
<name>A0A812MS55_9DINO</name>
<dbReference type="Proteomes" id="UP000604046">
    <property type="component" value="Unassembled WGS sequence"/>
</dbReference>
<feature type="non-terminal residue" evidence="2">
    <location>
        <position position="1"/>
    </location>
</feature>
<reference evidence="2" key="1">
    <citation type="submission" date="2021-02" db="EMBL/GenBank/DDBJ databases">
        <authorList>
            <person name="Dougan E. K."/>
            <person name="Rhodes N."/>
            <person name="Thang M."/>
            <person name="Chan C."/>
        </authorList>
    </citation>
    <scope>NUCLEOTIDE SEQUENCE</scope>
</reference>